<feature type="transmembrane region" description="Helical" evidence="2">
    <location>
        <begin position="142"/>
        <end position="163"/>
    </location>
</feature>
<proteinExistence type="predicted"/>
<evidence type="ECO:0000313" key="3">
    <source>
        <dbReference type="EMBL" id="CAE7469427.1"/>
    </source>
</evidence>
<evidence type="ECO:0000256" key="2">
    <source>
        <dbReference type="SAM" id="Phobius"/>
    </source>
</evidence>
<feature type="region of interest" description="Disordered" evidence="1">
    <location>
        <begin position="1"/>
        <end position="21"/>
    </location>
</feature>
<sequence length="235" mass="26377">MQELLPQVPFQSHREHTKSQRAPGRVRLRAWLFMGTFNLGVKFTYNLQPTLGPWGAYKCRLALGRKVPVSSSLLSMSRMPHGLHLVFHACLMFQRADGRFGLLSSHGHHHSEDDAGSGDLLGVCGQVTPPWLEDFCELVTCAATILLAMLLIFLAAFGFALCLQHKVARQNYTLWSPTRLGRLCGMRCRLKFISGGNCDEGQPLAVLVAGRYEAAKLRGHGWKSFLLFQYFHECF</sequence>
<evidence type="ECO:0000256" key="1">
    <source>
        <dbReference type="SAM" id="MobiDB-lite"/>
    </source>
</evidence>
<name>A0A812SB47_9DINO</name>
<keyword evidence="2" id="KW-0812">Transmembrane</keyword>
<reference evidence="3" key="1">
    <citation type="submission" date="2021-02" db="EMBL/GenBank/DDBJ databases">
        <authorList>
            <person name="Dougan E. K."/>
            <person name="Rhodes N."/>
            <person name="Thang M."/>
            <person name="Chan C."/>
        </authorList>
    </citation>
    <scope>NUCLEOTIDE SEQUENCE</scope>
</reference>
<gene>
    <name evidence="3" type="ORF">SNAT2548_LOCUS26296</name>
</gene>
<accession>A0A812SB47</accession>
<dbReference type="Proteomes" id="UP000604046">
    <property type="component" value="Unassembled WGS sequence"/>
</dbReference>
<keyword evidence="4" id="KW-1185">Reference proteome</keyword>
<protein>
    <submittedName>
        <fullName evidence="3">Uncharacterized protein</fullName>
    </submittedName>
</protein>
<keyword evidence="2" id="KW-1133">Transmembrane helix</keyword>
<dbReference type="EMBL" id="CAJNDS010002426">
    <property type="protein sequence ID" value="CAE7469427.1"/>
    <property type="molecule type" value="Genomic_DNA"/>
</dbReference>
<evidence type="ECO:0000313" key="4">
    <source>
        <dbReference type="Proteomes" id="UP000604046"/>
    </source>
</evidence>
<dbReference type="AlphaFoldDB" id="A0A812SB47"/>
<keyword evidence="2" id="KW-0472">Membrane</keyword>
<organism evidence="3 4">
    <name type="scientific">Symbiodinium natans</name>
    <dbReference type="NCBI Taxonomy" id="878477"/>
    <lineage>
        <taxon>Eukaryota</taxon>
        <taxon>Sar</taxon>
        <taxon>Alveolata</taxon>
        <taxon>Dinophyceae</taxon>
        <taxon>Suessiales</taxon>
        <taxon>Symbiodiniaceae</taxon>
        <taxon>Symbiodinium</taxon>
    </lineage>
</organism>
<comment type="caution">
    <text evidence="3">The sequence shown here is derived from an EMBL/GenBank/DDBJ whole genome shotgun (WGS) entry which is preliminary data.</text>
</comment>